<reference evidence="3 4" key="1">
    <citation type="journal article" date="2018" name="Mol. Biol. Evol.">
        <title>Broad Genomic Sampling Reveals a Smut Pathogenic Ancestry of the Fungal Clade Ustilaginomycotina.</title>
        <authorList>
            <person name="Kijpornyongpan T."/>
            <person name="Mondo S.J."/>
            <person name="Barry K."/>
            <person name="Sandor L."/>
            <person name="Lee J."/>
            <person name="Lipzen A."/>
            <person name="Pangilinan J."/>
            <person name="LaButti K."/>
            <person name="Hainaut M."/>
            <person name="Henrissat B."/>
            <person name="Grigoriev I.V."/>
            <person name="Spatafora J.W."/>
            <person name="Aime M.C."/>
        </authorList>
    </citation>
    <scope>NUCLEOTIDE SEQUENCE [LARGE SCALE GENOMIC DNA]</scope>
    <source>
        <strain evidence="3 4">MCA 5214</strain>
    </source>
</reference>
<dbReference type="InterPro" id="IPR029058">
    <property type="entry name" value="AB_hydrolase_fold"/>
</dbReference>
<name>A0A316UYV7_9BASI</name>
<dbReference type="EMBL" id="KZ819665">
    <property type="protein sequence ID" value="PWN28335.1"/>
    <property type="molecule type" value="Genomic_DNA"/>
</dbReference>
<dbReference type="STRING" id="1569628.A0A316UYV7"/>
<dbReference type="OrthoDB" id="6495301at2759"/>
<dbReference type="Pfam" id="PF07859">
    <property type="entry name" value="Abhydrolase_3"/>
    <property type="match status" value="1"/>
</dbReference>
<dbReference type="PANTHER" id="PTHR48081:SF33">
    <property type="entry name" value="KYNURENINE FORMAMIDASE"/>
    <property type="match status" value="1"/>
</dbReference>
<evidence type="ECO:0000256" key="1">
    <source>
        <dbReference type="ARBA" id="ARBA00022801"/>
    </source>
</evidence>
<evidence type="ECO:0000259" key="2">
    <source>
        <dbReference type="Pfam" id="PF07859"/>
    </source>
</evidence>
<evidence type="ECO:0000313" key="3">
    <source>
        <dbReference type="EMBL" id="PWN28335.1"/>
    </source>
</evidence>
<keyword evidence="1 3" id="KW-0378">Hydrolase</keyword>
<keyword evidence="4" id="KW-1185">Reference proteome</keyword>
<dbReference type="Proteomes" id="UP000245884">
    <property type="component" value="Unassembled WGS sequence"/>
</dbReference>
<sequence length="372" mass="41691">MSPIISSMEHDQTATIVEHLDVSYGPDEAHRIDFYQSSTLITSEPAPPLLLFVHGGEWHSGSRKDHNKMARELINKSDGDLTVGVLGYRLVEPTGNNQHPTALSDLFLALRFLLLHSSVETIPGHARDGYITWTKHVEKFAIAEKYGFDPHRVVLMGHEVGAWMAAAVLLDARVEQWGKESVVPAIGTTYKEGKKIVEKVMAWILVDGIYDLQSLLEESVVHRTYLSQAFSLSSSEHGTDFGQLKRASATSWHARSATFYYNGEGPRVHVCHSTDNEKLSQRQSDEMVQYLDHELFHVSGENNVSDVHFSPAEVNLKTGSWGSHAAMLTNEGFLSDVAEVVSDATGPKRKKEYEKKVKKRRAMRREAAYEFD</sequence>
<dbReference type="GO" id="GO:0016787">
    <property type="term" value="F:hydrolase activity"/>
    <property type="evidence" value="ECO:0007669"/>
    <property type="project" value="UniProtKB-KW"/>
</dbReference>
<dbReference type="InterPro" id="IPR013094">
    <property type="entry name" value="AB_hydrolase_3"/>
</dbReference>
<gene>
    <name evidence="3" type="ORF">BDZ90DRAFT_231321</name>
</gene>
<dbReference type="InterPro" id="IPR050300">
    <property type="entry name" value="GDXG_lipolytic_enzyme"/>
</dbReference>
<evidence type="ECO:0000313" key="4">
    <source>
        <dbReference type="Proteomes" id="UP000245884"/>
    </source>
</evidence>
<proteinExistence type="predicted"/>
<protein>
    <submittedName>
        <fullName evidence="3">Alpha/beta-hydrolase</fullName>
    </submittedName>
</protein>
<accession>A0A316UYV7</accession>
<dbReference type="RefSeq" id="XP_025362947.1">
    <property type="nucleotide sequence ID" value="XM_025505816.1"/>
</dbReference>
<organism evidence="3 4">
    <name type="scientific">Jaminaea rosea</name>
    <dbReference type="NCBI Taxonomy" id="1569628"/>
    <lineage>
        <taxon>Eukaryota</taxon>
        <taxon>Fungi</taxon>
        <taxon>Dikarya</taxon>
        <taxon>Basidiomycota</taxon>
        <taxon>Ustilaginomycotina</taxon>
        <taxon>Exobasidiomycetes</taxon>
        <taxon>Microstromatales</taxon>
        <taxon>Microstromatales incertae sedis</taxon>
        <taxon>Jaminaea</taxon>
    </lineage>
</organism>
<dbReference type="AlphaFoldDB" id="A0A316UYV7"/>
<dbReference type="PANTHER" id="PTHR48081">
    <property type="entry name" value="AB HYDROLASE SUPERFAMILY PROTEIN C4A8.06C"/>
    <property type="match status" value="1"/>
</dbReference>
<dbReference type="Gene3D" id="3.40.50.1820">
    <property type="entry name" value="alpha/beta hydrolase"/>
    <property type="match status" value="1"/>
</dbReference>
<dbReference type="SUPFAM" id="SSF53474">
    <property type="entry name" value="alpha/beta-Hydrolases"/>
    <property type="match status" value="1"/>
</dbReference>
<feature type="domain" description="Alpha/beta hydrolase fold-3" evidence="2">
    <location>
        <begin position="50"/>
        <end position="176"/>
    </location>
</feature>
<dbReference type="GeneID" id="37027639"/>